<keyword evidence="1" id="KW-0175">Coiled coil</keyword>
<protein>
    <submittedName>
        <fullName evidence="2">Uncharacterized protein</fullName>
    </submittedName>
</protein>
<evidence type="ECO:0000256" key="1">
    <source>
        <dbReference type="SAM" id="Coils"/>
    </source>
</evidence>
<organism evidence="2 3">
    <name type="scientific">Goodea atripinnis</name>
    <dbReference type="NCBI Taxonomy" id="208336"/>
    <lineage>
        <taxon>Eukaryota</taxon>
        <taxon>Metazoa</taxon>
        <taxon>Chordata</taxon>
        <taxon>Craniata</taxon>
        <taxon>Vertebrata</taxon>
        <taxon>Euteleostomi</taxon>
        <taxon>Actinopterygii</taxon>
        <taxon>Neopterygii</taxon>
        <taxon>Teleostei</taxon>
        <taxon>Neoteleostei</taxon>
        <taxon>Acanthomorphata</taxon>
        <taxon>Ovalentaria</taxon>
        <taxon>Atherinomorphae</taxon>
        <taxon>Cyprinodontiformes</taxon>
        <taxon>Goodeidae</taxon>
        <taxon>Goodea</taxon>
    </lineage>
</organism>
<name>A0ABV0MI53_9TELE</name>
<evidence type="ECO:0000313" key="2">
    <source>
        <dbReference type="EMBL" id="MEQ2158399.1"/>
    </source>
</evidence>
<dbReference type="EMBL" id="JAHRIO010000744">
    <property type="protein sequence ID" value="MEQ2158399.1"/>
    <property type="molecule type" value="Genomic_DNA"/>
</dbReference>
<comment type="caution">
    <text evidence="2">The sequence shown here is derived from an EMBL/GenBank/DDBJ whole genome shotgun (WGS) entry which is preliminary data.</text>
</comment>
<dbReference type="Proteomes" id="UP001476798">
    <property type="component" value="Unassembled WGS sequence"/>
</dbReference>
<gene>
    <name evidence="2" type="ORF">GOODEAATRI_011906</name>
</gene>
<feature type="coiled-coil region" evidence="1">
    <location>
        <begin position="21"/>
        <end position="100"/>
    </location>
</feature>
<dbReference type="PANTHER" id="PTHR18898">
    <property type="entry name" value="NUCLEOPROTEIN TPR-RELATED"/>
    <property type="match status" value="1"/>
</dbReference>
<evidence type="ECO:0000313" key="3">
    <source>
        <dbReference type="Proteomes" id="UP001476798"/>
    </source>
</evidence>
<accession>A0ABV0MI53</accession>
<reference evidence="2 3" key="1">
    <citation type="submission" date="2021-06" db="EMBL/GenBank/DDBJ databases">
        <authorList>
            <person name="Palmer J.M."/>
        </authorList>
    </citation>
    <scope>NUCLEOTIDE SEQUENCE [LARGE SCALE GENOMIC DNA]</scope>
    <source>
        <strain evidence="2 3">GA_2019</strain>
        <tissue evidence="2">Muscle</tissue>
    </source>
</reference>
<proteinExistence type="predicted"/>
<dbReference type="PANTHER" id="PTHR18898:SF3">
    <property type="entry name" value="NUCLEOPROTEIN TPR"/>
    <property type="match status" value="1"/>
</dbReference>
<feature type="coiled-coil region" evidence="1">
    <location>
        <begin position="135"/>
        <end position="162"/>
    </location>
</feature>
<sequence>MLCRSASVFSSKIRVDFVVRYEILQETVSAYRREIAALQKRNQNMAATAQRHEHIIHTTIQDLRKANEKLALEQVRVENLSKERDMLRQVECRLSKEKEAVLTEQRNQNLLLTNLKTIQEKEIAVARCEASDGEALRYKQRVEHQDRELKELQEALNAERERMQV</sequence>
<keyword evidence="3" id="KW-1185">Reference proteome</keyword>